<evidence type="ECO:0000313" key="7">
    <source>
        <dbReference type="Proteomes" id="UP000315295"/>
    </source>
</evidence>
<dbReference type="STRING" id="106549.A0A540K7B5"/>
<feature type="repeat" description="Pumilio" evidence="4">
    <location>
        <begin position="24"/>
        <end position="60"/>
    </location>
</feature>
<protein>
    <recommendedName>
        <fullName evidence="5">PUM-HD domain-containing protein</fullName>
    </recommendedName>
</protein>
<keyword evidence="3" id="KW-0694">RNA-binding</keyword>
<accession>A0A540K7B5</accession>
<dbReference type="GO" id="GO:0006417">
    <property type="term" value="P:regulation of translation"/>
    <property type="evidence" value="ECO:0007669"/>
    <property type="project" value="UniProtKB-KW"/>
</dbReference>
<dbReference type="Proteomes" id="UP000315295">
    <property type="component" value="Unassembled WGS sequence"/>
</dbReference>
<dbReference type="InterPro" id="IPR033133">
    <property type="entry name" value="PUM-HD"/>
</dbReference>
<evidence type="ECO:0000259" key="5">
    <source>
        <dbReference type="PROSITE" id="PS50303"/>
    </source>
</evidence>
<keyword evidence="1" id="KW-0677">Repeat</keyword>
<keyword evidence="2" id="KW-0810">Translation regulation</keyword>
<organism evidence="6 7">
    <name type="scientific">Malus baccata</name>
    <name type="common">Siberian crab apple</name>
    <name type="synonym">Pyrus baccata</name>
    <dbReference type="NCBI Taxonomy" id="106549"/>
    <lineage>
        <taxon>Eukaryota</taxon>
        <taxon>Viridiplantae</taxon>
        <taxon>Streptophyta</taxon>
        <taxon>Embryophyta</taxon>
        <taxon>Tracheophyta</taxon>
        <taxon>Spermatophyta</taxon>
        <taxon>Magnoliopsida</taxon>
        <taxon>eudicotyledons</taxon>
        <taxon>Gunneridae</taxon>
        <taxon>Pentapetalae</taxon>
        <taxon>rosids</taxon>
        <taxon>fabids</taxon>
        <taxon>Rosales</taxon>
        <taxon>Rosaceae</taxon>
        <taxon>Amygdaloideae</taxon>
        <taxon>Maleae</taxon>
        <taxon>Malus</taxon>
    </lineage>
</organism>
<dbReference type="Gene3D" id="1.25.10.10">
    <property type="entry name" value="Leucine-rich Repeat Variant"/>
    <property type="match status" value="1"/>
</dbReference>
<name>A0A540K7B5_MALBA</name>
<dbReference type="SUPFAM" id="SSF48371">
    <property type="entry name" value="ARM repeat"/>
    <property type="match status" value="1"/>
</dbReference>
<evidence type="ECO:0000256" key="1">
    <source>
        <dbReference type="ARBA" id="ARBA00022737"/>
    </source>
</evidence>
<dbReference type="InterPro" id="IPR016024">
    <property type="entry name" value="ARM-type_fold"/>
</dbReference>
<evidence type="ECO:0000256" key="4">
    <source>
        <dbReference type="PROSITE-ProRule" id="PRU00317"/>
    </source>
</evidence>
<sequence length="79" mass="8976">METMSYKSALRAFLQKKIGFIISAFCGQVPTLSIHPYGCRVIQRVLEHCTDKLQCQFIVDEILEFVAGLAQDQYGNYVT</sequence>
<dbReference type="GO" id="GO:0005737">
    <property type="term" value="C:cytoplasm"/>
    <property type="evidence" value="ECO:0007669"/>
    <property type="project" value="TreeGrafter"/>
</dbReference>
<dbReference type="AlphaFoldDB" id="A0A540K7B5"/>
<dbReference type="PROSITE" id="PS50302">
    <property type="entry name" value="PUM"/>
    <property type="match status" value="2"/>
</dbReference>
<dbReference type="InterPro" id="IPR001313">
    <property type="entry name" value="Pumilio_RNA-bd_rpt"/>
</dbReference>
<feature type="repeat" description="Pumilio" evidence="4">
    <location>
        <begin position="61"/>
        <end position="79"/>
    </location>
</feature>
<dbReference type="PROSITE" id="PS50303">
    <property type="entry name" value="PUM_HD"/>
    <property type="match status" value="1"/>
</dbReference>
<dbReference type="GO" id="GO:0003729">
    <property type="term" value="F:mRNA binding"/>
    <property type="evidence" value="ECO:0007669"/>
    <property type="project" value="TreeGrafter"/>
</dbReference>
<dbReference type="PANTHER" id="PTHR12537:SF119">
    <property type="entry name" value="PUMILIO HOMOLOG 6, CHLOROPLASTIC"/>
    <property type="match status" value="1"/>
</dbReference>
<dbReference type="Pfam" id="PF00806">
    <property type="entry name" value="PUF"/>
    <property type="match status" value="2"/>
</dbReference>
<evidence type="ECO:0000313" key="6">
    <source>
        <dbReference type="EMBL" id="TQD70101.1"/>
    </source>
</evidence>
<dbReference type="PANTHER" id="PTHR12537">
    <property type="entry name" value="RNA BINDING PROTEIN PUMILIO-RELATED"/>
    <property type="match status" value="1"/>
</dbReference>
<evidence type="ECO:0000256" key="3">
    <source>
        <dbReference type="ARBA" id="ARBA00022884"/>
    </source>
</evidence>
<evidence type="ECO:0000256" key="2">
    <source>
        <dbReference type="ARBA" id="ARBA00022845"/>
    </source>
</evidence>
<dbReference type="SMART" id="SM00025">
    <property type="entry name" value="Pumilio"/>
    <property type="match status" value="1"/>
</dbReference>
<dbReference type="InterPro" id="IPR011989">
    <property type="entry name" value="ARM-like"/>
</dbReference>
<keyword evidence="7" id="KW-1185">Reference proteome</keyword>
<proteinExistence type="predicted"/>
<feature type="domain" description="PUM-HD" evidence="5">
    <location>
        <begin position="1"/>
        <end position="79"/>
    </location>
</feature>
<comment type="caution">
    <text evidence="6">The sequence shown here is derived from an EMBL/GenBank/DDBJ whole genome shotgun (WGS) entry which is preliminary data.</text>
</comment>
<reference evidence="6 7" key="1">
    <citation type="journal article" date="2019" name="G3 (Bethesda)">
        <title>Sequencing of a Wild Apple (Malus baccata) Genome Unravels the Differences Between Cultivated and Wild Apple Species Regarding Disease Resistance and Cold Tolerance.</title>
        <authorList>
            <person name="Chen X."/>
        </authorList>
    </citation>
    <scope>NUCLEOTIDE SEQUENCE [LARGE SCALE GENOMIC DNA]</scope>
    <source>
        <strain evidence="7">cv. Shandingzi</strain>
        <tissue evidence="6">Leaves</tissue>
    </source>
</reference>
<gene>
    <name evidence="6" type="ORF">C1H46_044366</name>
</gene>
<dbReference type="EMBL" id="VIEB01001994">
    <property type="protein sequence ID" value="TQD70101.1"/>
    <property type="molecule type" value="Genomic_DNA"/>
</dbReference>